<organism evidence="1 2">
    <name type="scientific">Proteus phage Stubb</name>
    <dbReference type="NCBI Taxonomy" id="2315597"/>
    <lineage>
        <taxon>Viruses</taxon>
        <taxon>Duplodnaviria</taxon>
        <taxon>Heunggongvirae</taxon>
        <taxon>Uroviricota</taxon>
        <taxon>Caudoviricetes</taxon>
        <taxon>Demerecviridae</taxon>
        <taxon>Novosibvirus</taxon>
        <taxon>Novosibvirus stubb</taxon>
    </lineage>
</organism>
<dbReference type="Proteomes" id="UP000269143">
    <property type="component" value="Segment"/>
</dbReference>
<evidence type="ECO:0000313" key="1">
    <source>
        <dbReference type="EMBL" id="AYJ73155.1"/>
    </source>
</evidence>
<dbReference type="EMBL" id="MH830339">
    <property type="protein sequence ID" value="AYJ73155.1"/>
    <property type="molecule type" value="Genomic_DNA"/>
</dbReference>
<proteinExistence type="predicted"/>
<keyword evidence="2" id="KW-1185">Reference proteome</keyword>
<accession>A0A3B8E4R8</accession>
<name>A0A3B8E4R8_9CAUD</name>
<evidence type="ECO:0000313" key="2">
    <source>
        <dbReference type="Proteomes" id="UP000269143"/>
    </source>
</evidence>
<gene>
    <name evidence="1" type="ORF">CPT_Stubb_015</name>
</gene>
<reference evidence="2" key="1">
    <citation type="submission" date="2018-09" db="EMBL/GenBank/DDBJ databases">
        <title>Complete genome of Proteus mirabilis phage Stubb.</title>
        <authorList>
            <person name="Bourgeois T.A."/>
            <person name="Lessor L."/>
            <person name="O'Leary C.J."/>
            <person name="Liu M."/>
        </authorList>
    </citation>
    <scope>NUCLEOTIDE SEQUENCE [LARGE SCALE GENOMIC DNA]</scope>
</reference>
<sequence>MTREDRKAQLLRNVDVLETVLDRTVNHPSRNAVDQTAKVLCCQYLMLEILDQVSEFPELKDSIMQAVDITRKMLYPNEY</sequence>
<protein>
    <submittedName>
        <fullName evidence="1">Uncharacterized protein</fullName>
    </submittedName>
</protein>